<keyword evidence="5" id="KW-1185">Reference proteome</keyword>
<evidence type="ECO:0000313" key="5">
    <source>
        <dbReference type="Proteomes" id="UP000246410"/>
    </source>
</evidence>
<accession>A0A317N8Y2</accession>
<dbReference type="InterPro" id="IPR058333">
    <property type="entry name" value="DUF8020"/>
</dbReference>
<feature type="signal peptide" evidence="2">
    <location>
        <begin position="1"/>
        <end position="34"/>
    </location>
</feature>
<keyword evidence="1" id="KW-1133">Transmembrane helix</keyword>
<name>A0A317N8Y2_9NOCA</name>
<keyword evidence="2" id="KW-0732">Signal</keyword>
<evidence type="ECO:0000313" key="4">
    <source>
        <dbReference type="EMBL" id="PWV71147.1"/>
    </source>
</evidence>
<keyword evidence="1" id="KW-0472">Membrane</keyword>
<gene>
    <name evidence="4" type="ORF">DFR69_111137</name>
</gene>
<dbReference type="Proteomes" id="UP000246410">
    <property type="component" value="Unassembled WGS sequence"/>
</dbReference>
<evidence type="ECO:0000256" key="2">
    <source>
        <dbReference type="SAM" id="SignalP"/>
    </source>
</evidence>
<evidence type="ECO:0000259" key="3">
    <source>
        <dbReference type="Pfam" id="PF26059"/>
    </source>
</evidence>
<protein>
    <recommendedName>
        <fullName evidence="3">DUF8020 domain-containing protein</fullName>
    </recommendedName>
</protein>
<feature type="transmembrane region" description="Helical" evidence="1">
    <location>
        <begin position="153"/>
        <end position="186"/>
    </location>
</feature>
<dbReference type="AlphaFoldDB" id="A0A317N8Y2"/>
<comment type="caution">
    <text evidence="4">The sequence shown here is derived from an EMBL/GenBank/DDBJ whole genome shotgun (WGS) entry which is preliminary data.</text>
</comment>
<evidence type="ECO:0000256" key="1">
    <source>
        <dbReference type="SAM" id="Phobius"/>
    </source>
</evidence>
<dbReference type="Pfam" id="PF26059">
    <property type="entry name" value="DUF8020"/>
    <property type="match status" value="1"/>
</dbReference>
<dbReference type="EMBL" id="QGTL01000011">
    <property type="protein sequence ID" value="PWV71147.1"/>
    <property type="molecule type" value="Genomic_DNA"/>
</dbReference>
<sequence length="191" mass="18237">MFFVSRNNSAARRFGTVAVLAAGALGVTAATAHAGPATAVPVVHGVDGGVAFTASPLADGSGITAAAPEGAFQLAGGAVTLTAPDGRVVATVPTRIVTGAGTFDLTAGVAADGHSVTLRPVAAPAVVTQNLASFVDEASDTLARKQHNAGIGALVGAGIGAVLGFFLGGVGALITIPIGAGIGALIGYSTP</sequence>
<keyword evidence="1" id="KW-0812">Transmembrane</keyword>
<proteinExistence type="predicted"/>
<organism evidence="4 5">
    <name type="scientific">Nocardia neocaledoniensis</name>
    <dbReference type="NCBI Taxonomy" id="236511"/>
    <lineage>
        <taxon>Bacteria</taxon>
        <taxon>Bacillati</taxon>
        <taxon>Actinomycetota</taxon>
        <taxon>Actinomycetes</taxon>
        <taxon>Mycobacteriales</taxon>
        <taxon>Nocardiaceae</taxon>
        <taxon>Nocardia</taxon>
    </lineage>
</organism>
<feature type="domain" description="DUF8020" evidence="3">
    <location>
        <begin position="49"/>
        <end position="121"/>
    </location>
</feature>
<feature type="chain" id="PRO_5016447496" description="DUF8020 domain-containing protein" evidence="2">
    <location>
        <begin position="35"/>
        <end position="191"/>
    </location>
</feature>
<reference evidence="4 5" key="1">
    <citation type="submission" date="2018-05" db="EMBL/GenBank/DDBJ databases">
        <title>Genomic Encyclopedia of Type Strains, Phase IV (KMG-IV): sequencing the most valuable type-strain genomes for metagenomic binning, comparative biology and taxonomic classification.</title>
        <authorList>
            <person name="Goeker M."/>
        </authorList>
    </citation>
    <scope>NUCLEOTIDE SEQUENCE [LARGE SCALE GENOMIC DNA]</scope>
    <source>
        <strain evidence="4 5">DSM 44717</strain>
    </source>
</reference>